<gene>
    <name evidence="1" type="ORF">AMTR_s00025p00073490</name>
</gene>
<dbReference type="AlphaFoldDB" id="W1PQN1"/>
<proteinExistence type="predicted"/>
<sequence>MDICDTRSNLSLGFNVHSISDKHEASGPVRTPIADDSIYFQLDSSFSNDQSSNSASSIPLQLLEQSDYSNFGNCVEDTEVGEQREEEFSILGYPMCLKRRRERDGSVVSAQKGSNMNHVHHRLWI</sequence>
<protein>
    <submittedName>
        <fullName evidence="1">Uncharacterized protein</fullName>
    </submittedName>
</protein>
<keyword evidence="2" id="KW-1185">Reference proteome</keyword>
<reference evidence="2" key="1">
    <citation type="journal article" date="2013" name="Science">
        <title>The Amborella genome and the evolution of flowering plants.</title>
        <authorList>
            <consortium name="Amborella Genome Project"/>
        </authorList>
    </citation>
    <scope>NUCLEOTIDE SEQUENCE [LARGE SCALE GENOMIC DNA]</scope>
</reference>
<dbReference type="Proteomes" id="UP000017836">
    <property type="component" value="Unassembled WGS sequence"/>
</dbReference>
<dbReference type="HOGENOM" id="CLU_1995686_0_0_1"/>
<evidence type="ECO:0000313" key="1">
    <source>
        <dbReference type="EMBL" id="ERN12337.1"/>
    </source>
</evidence>
<name>W1PQN1_AMBTC</name>
<dbReference type="EMBL" id="KI392614">
    <property type="protein sequence ID" value="ERN12337.1"/>
    <property type="molecule type" value="Genomic_DNA"/>
</dbReference>
<evidence type="ECO:0000313" key="2">
    <source>
        <dbReference type="Proteomes" id="UP000017836"/>
    </source>
</evidence>
<accession>W1PQN1</accession>
<dbReference type="eggNOG" id="KOG2467">
    <property type="taxonomic scope" value="Eukaryota"/>
</dbReference>
<dbReference type="STRING" id="13333.W1PQN1"/>
<dbReference type="OMA" id="MDFSHHQ"/>
<organism evidence="1 2">
    <name type="scientific">Amborella trichopoda</name>
    <dbReference type="NCBI Taxonomy" id="13333"/>
    <lineage>
        <taxon>Eukaryota</taxon>
        <taxon>Viridiplantae</taxon>
        <taxon>Streptophyta</taxon>
        <taxon>Embryophyta</taxon>
        <taxon>Tracheophyta</taxon>
        <taxon>Spermatophyta</taxon>
        <taxon>Magnoliopsida</taxon>
        <taxon>Amborellales</taxon>
        <taxon>Amborellaceae</taxon>
        <taxon>Amborella</taxon>
    </lineage>
</organism>
<dbReference type="Gramene" id="ERN12337">
    <property type="protein sequence ID" value="ERN12337"/>
    <property type="gene ID" value="AMTR_s00025p00073490"/>
</dbReference>